<evidence type="ECO:0000313" key="1">
    <source>
        <dbReference type="EMBL" id="JAD41859.1"/>
    </source>
</evidence>
<dbReference type="AlphaFoldDB" id="A0A0A8ZR00"/>
<organism evidence="1">
    <name type="scientific">Arundo donax</name>
    <name type="common">Giant reed</name>
    <name type="synonym">Donax arundinaceus</name>
    <dbReference type="NCBI Taxonomy" id="35708"/>
    <lineage>
        <taxon>Eukaryota</taxon>
        <taxon>Viridiplantae</taxon>
        <taxon>Streptophyta</taxon>
        <taxon>Embryophyta</taxon>
        <taxon>Tracheophyta</taxon>
        <taxon>Spermatophyta</taxon>
        <taxon>Magnoliopsida</taxon>
        <taxon>Liliopsida</taxon>
        <taxon>Poales</taxon>
        <taxon>Poaceae</taxon>
        <taxon>PACMAD clade</taxon>
        <taxon>Arundinoideae</taxon>
        <taxon>Arundineae</taxon>
        <taxon>Arundo</taxon>
    </lineage>
</organism>
<protein>
    <submittedName>
        <fullName evidence="1">Uncharacterized protein</fullName>
    </submittedName>
</protein>
<sequence>MRAEGHLMHSMTGARTAARLLWLCSSSSSGGRKTWAHSASSAACSVGPMEAVSFNAQRRLRAAFG</sequence>
<accession>A0A0A8ZR00</accession>
<proteinExistence type="predicted"/>
<name>A0A0A8ZR00_ARUDO</name>
<dbReference type="EMBL" id="GBRH01256036">
    <property type="protein sequence ID" value="JAD41859.1"/>
    <property type="molecule type" value="Transcribed_RNA"/>
</dbReference>
<reference evidence="1" key="1">
    <citation type="submission" date="2014-09" db="EMBL/GenBank/DDBJ databases">
        <authorList>
            <person name="Magalhaes I.L.F."/>
            <person name="Oliveira U."/>
            <person name="Santos F.R."/>
            <person name="Vidigal T.H.D.A."/>
            <person name="Brescovit A.D."/>
            <person name="Santos A.J."/>
        </authorList>
    </citation>
    <scope>NUCLEOTIDE SEQUENCE</scope>
    <source>
        <tissue evidence="1">Shoot tissue taken approximately 20 cm above the soil surface</tissue>
    </source>
</reference>
<reference evidence="1" key="2">
    <citation type="journal article" date="2015" name="Data Brief">
        <title>Shoot transcriptome of the giant reed, Arundo donax.</title>
        <authorList>
            <person name="Barrero R.A."/>
            <person name="Guerrero F.D."/>
            <person name="Moolhuijzen P."/>
            <person name="Goolsby J.A."/>
            <person name="Tidwell J."/>
            <person name="Bellgard S.E."/>
            <person name="Bellgard M.I."/>
        </authorList>
    </citation>
    <scope>NUCLEOTIDE SEQUENCE</scope>
    <source>
        <tissue evidence="1">Shoot tissue taken approximately 20 cm above the soil surface</tissue>
    </source>
</reference>